<feature type="compositionally biased region" description="Polar residues" evidence="1">
    <location>
        <begin position="29"/>
        <end position="45"/>
    </location>
</feature>
<proteinExistence type="predicted"/>
<evidence type="ECO:0000313" key="3">
    <source>
        <dbReference type="Proteomes" id="UP001153555"/>
    </source>
</evidence>
<reference evidence="2" key="1">
    <citation type="submission" date="2019-12" db="EMBL/GenBank/DDBJ databases">
        <authorList>
            <person name="Scholes J."/>
        </authorList>
    </citation>
    <scope>NUCLEOTIDE SEQUENCE</scope>
</reference>
<organism evidence="2 3">
    <name type="scientific">Striga hermonthica</name>
    <name type="common">Purple witchweed</name>
    <name type="synonym">Buchnera hermonthica</name>
    <dbReference type="NCBI Taxonomy" id="68872"/>
    <lineage>
        <taxon>Eukaryota</taxon>
        <taxon>Viridiplantae</taxon>
        <taxon>Streptophyta</taxon>
        <taxon>Embryophyta</taxon>
        <taxon>Tracheophyta</taxon>
        <taxon>Spermatophyta</taxon>
        <taxon>Magnoliopsida</taxon>
        <taxon>eudicotyledons</taxon>
        <taxon>Gunneridae</taxon>
        <taxon>Pentapetalae</taxon>
        <taxon>asterids</taxon>
        <taxon>lamiids</taxon>
        <taxon>Lamiales</taxon>
        <taxon>Orobanchaceae</taxon>
        <taxon>Buchnereae</taxon>
        <taxon>Striga</taxon>
    </lineage>
</organism>
<keyword evidence="3" id="KW-1185">Reference proteome</keyword>
<sequence length="65" mass="7269">PKGSHKRVLPKSIIGKKTWKRKGIKEGRLSSNGMECSMGDSSTSSKRPREPEDQAMTLEQEDDHS</sequence>
<evidence type="ECO:0000256" key="1">
    <source>
        <dbReference type="SAM" id="MobiDB-lite"/>
    </source>
</evidence>
<accession>A0A9N7RLB7</accession>
<protein>
    <submittedName>
        <fullName evidence="2">Uncharacterized protein</fullName>
    </submittedName>
</protein>
<dbReference type="Proteomes" id="UP001153555">
    <property type="component" value="Unassembled WGS sequence"/>
</dbReference>
<evidence type="ECO:0000313" key="2">
    <source>
        <dbReference type="EMBL" id="CAA0834196.1"/>
    </source>
</evidence>
<dbReference type="AlphaFoldDB" id="A0A9N7RLB7"/>
<dbReference type="EMBL" id="CACSLK010027843">
    <property type="protein sequence ID" value="CAA0834196.1"/>
    <property type="molecule type" value="Genomic_DNA"/>
</dbReference>
<dbReference type="OrthoDB" id="10595499at2759"/>
<feature type="region of interest" description="Disordered" evidence="1">
    <location>
        <begin position="1"/>
        <end position="65"/>
    </location>
</feature>
<name>A0A9N7RLB7_STRHE</name>
<comment type="caution">
    <text evidence="2">The sequence shown here is derived from an EMBL/GenBank/DDBJ whole genome shotgun (WGS) entry which is preliminary data.</text>
</comment>
<feature type="non-terminal residue" evidence="2">
    <location>
        <position position="1"/>
    </location>
</feature>
<gene>
    <name evidence="2" type="ORF">SHERM_29436</name>
</gene>
<feature type="non-terminal residue" evidence="2">
    <location>
        <position position="65"/>
    </location>
</feature>